<keyword evidence="2" id="KW-1185">Reference proteome</keyword>
<dbReference type="EMBL" id="JBBNAE010000008">
    <property type="protein sequence ID" value="KAK9102617.1"/>
    <property type="molecule type" value="Genomic_DNA"/>
</dbReference>
<proteinExistence type="predicted"/>
<evidence type="ECO:0000313" key="1">
    <source>
        <dbReference type="EMBL" id="KAK9102617.1"/>
    </source>
</evidence>
<protein>
    <submittedName>
        <fullName evidence="1">Uncharacterized protein</fullName>
    </submittedName>
</protein>
<reference evidence="1 2" key="1">
    <citation type="submission" date="2024-01" db="EMBL/GenBank/DDBJ databases">
        <title>Genome assemblies of Stephania.</title>
        <authorList>
            <person name="Yang L."/>
        </authorList>
    </citation>
    <scope>NUCLEOTIDE SEQUENCE [LARGE SCALE GENOMIC DNA]</scope>
    <source>
        <strain evidence="1">QJT</strain>
        <tissue evidence="1">Leaf</tissue>
    </source>
</reference>
<dbReference type="AlphaFoldDB" id="A0AAP0F542"/>
<accession>A0AAP0F542</accession>
<dbReference type="Proteomes" id="UP001417504">
    <property type="component" value="Unassembled WGS sequence"/>
</dbReference>
<name>A0AAP0F542_9MAGN</name>
<comment type="caution">
    <text evidence="1">The sequence shown here is derived from an EMBL/GenBank/DDBJ whole genome shotgun (WGS) entry which is preliminary data.</text>
</comment>
<gene>
    <name evidence="1" type="ORF">Sjap_019871</name>
</gene>
<organism evidence="1 2">
    <name type="scientific">Stephania japonica</name>
    <dbReference type="NCBI Taxonomy" id="461633"/>
    <lineage>
        <taxon>Eukaryota</taxon>
        <taxon>Viridiplantae</taxon>
        <taxon>Streptophyta</taxon>
        <taxon>Embryophyta</taxon>
        <taxon>Tracheophyta</taxon>
        <taxon>Spermatophyta</taxon>
        <taxon>Magnoliopsida</taxon>
        <taxon>Ranunculales</taxon>
        <taxon>Menispermaceae</taxon>
        <taxon>Menispermoideae</taxon>
        <taxon>Cissampelideae</taxon>
        <taxon>Stephania</taxon>
    </lineage>
</organism>
<evidence type="ECO:0000313" key="2">
    <source>
        <dbReference type="Proteomes" id="UP001417504"/>
    </source>
</evidence>
<sequence length="92" mass="10227">MMDVRNKRKIGGGQTKVCSGCEEEDGLVLKEEIAEGWAILLALQRCLDCKELKKLCSDEKLVIEAINNPYLSCAEIDPLVFDVRASPMINVD</sequence>